<evidence type="ECO:0008006" key="4">
    <source>
        <dbReference type="Google" id="ProtNLM"/>
    </source>
</evidence>
<proteinExistence type="predicted"/>
<feature type="transmembrane region" description="Helical" evidence="1">
    <location>
        <begin position="20"/>
        <end position="41"/>
    </location>
</feature>
<evidence type="ECO:0000313" key="3">
    <source>
        <dbReference type="Proteomes" id="UP000028547"/>
    </source>
</evidence>
<keyword evidence="1" id="KW-0812">Transmembrane</keyword>
<organism evidence="2 3">
    <name type="scientific">Archangium violaceum Cb vi76</name>
    <dbReference type="NCBI Taxonomy" id="1406225"/>
    <lineage>
        <taxon>Bacteria</taxon>
        <taxon>Pseudomonadati</taxon>
        <taxon>Myxococcota</taxon>
        <taxon>Myxococcia</taxon>
        <taxon>Myxococcales</taxon>
        <taxon>Cystobacterineae</taxon>
        <taxon>Archangiaceae</taxon>
        <taxon>Archangium</taxon>
    </lineage>
</organism>
<name>A0A084SLM3_9BACT</name>
<sequence>MTRSKSPPSHAPRGFTLVELLVGAATTSIILFAVAFSVLAVQGSYQAESRVKVAVEGARTAATFIEQRLRMAGYGVDPRFAFDFDATLAPKANQVLAFAPGVPQSVTDDLAFRYRDPSWLRRGFYTAADGLQLQGGDTFGVDFPESQRFLVSCRGGRDYVVLRVSAGGLQSDTISSKNFAVDARLSSVGADAGCLSWTGTDAPYIMLLHELRVRIMDLDGRPFLMAFDRLDTLDLANAVPLAADVESFQVAYVMNRPLPNSVHATVLPPVDASSDPSNWVLGDVGSDDSERFPDPDVTPAPVYGTAYDDATRYNQHPANIRAVRLSISVRSTRAESNGRRAFERVDLEDSNEAVEADGYYRTNMTLTVRVPNMLSRSAFIPEVGDEPTDISWGG</sequence>
<evidence type="ECO:0000313" key="2">
    <source>
        <dbReference type="EMBL" id="KFA89358.1"/>
    </source>
</evidence>
<dbReference type="RefSeq" id="WP_043405569.1">
    <property type="nucleotide sequence ID" value="NZ_JPMI01000247.1"/>
</dbReference>
<keyword evidence="1" id="KW-1133">Transmembrane helix</keyword>
<keyword evidence="1" id="KW-0472">Membrane</keyword>
<dbReference type="GO" id="GO:0043683">
    <property type="term" value="P:type IV pilus assembly"/>
    <property type="evidence" value="ECO:0007669"/>
    <property type="project" value="InterPro"/>
</dbReference>
<dbReference type="InterPro" id="IPR012902">
    <property type="entry name" value="N_methyl_site"/>
</dbReference>
<dbReference type="PROSITE" id="PS00409">
    <property type="entry name" value="PROKAR_NTER_METHYL"/>
    <property type="match status" value="1"/>
</dbReference>
<dbReference type="InterPro" id="IPR032092">
    <property type="entry name" value="PilW"/>
</dbReference>
<accession>A0A084SLM3</accession>
<dbReference type="EMBL" id="JPMI01000247">
    <property type="protein sequence ID" value="KFA89358.1"/>
    <property type="molecule type" value="Genomic_DNA"/>
</dbReference>
<gene>
    <name evidence="2" type="ORF">Q664_35290</name>
</gene>
<reference evidence="2 3" key="1">
    <citation type="submission" date="2014-07" db="EMBL/GenBank/DDBJ databases">
        <title>Draft Genome Sequence of Gephyronic Acid Producer, Cystobacter violaceus Strain Cb vi76.</title>
        <authorList>
            <person name="Stevens D.C."/>
            <person name="Young J."/>
            <person name="Carmichael R."/>
            <person name="Tan J."/>
            <person name="Taylor R.E."/>
        </authorList>
    </citation>
    <scope>NUCLEOTIDE SEQUENCE [LARGE SCALE GENOMIC DNA]</scope>
    <source>
        <strain evidence="2 3">Cb vi76</strain>
    </source>
</reference>
<dbReference type="Pfam" id="PF16074">
    <property type="entry name" value="PilW"/>
    <property type="match status" value="1"/>
</dbReference>
<dbReference type="Proteomes" id="UP000028547">
    <property type="component" value="Unassembled WGS sequence"/>
</dbReference>
<protein>
    <recommendedName>
        <fullName evidence="4">Prepilin-type N-terminal cleavage/methylation domain-containing protein</fullName>
    </recommendedName>
</protein>
<evidence type="ECO:0000256" key="1">
    <source>
        <dbReference type="SAM" id="Phobius"/>
    </source>
</evidence>
<dbReference type="AlphaFoldDB" id="A0A084SLM3"/>
<comment type="caution">
    <text evidence="2">The sequence shown here is derived from an EMBL/GenBank/DDBJ whole genome shotgun (WGS) entry which is preliminary data.</text>
</comment>